<evidence type="ECO:0000313" key="1">
    <source>
        <dbReference type="EMBL" id="CAG9995745.1"/>
    </source>
</evidence>
<organism evidence="1 2">
    <name type="scientific">Clonostachys byssicola</name>
    <dbReference type="NCBI Taxonomy" id="160290"/>
    <lineage>
        <taxon>Eukaryota</taxon>
        <taxon>Fungi</taxon>
        <taxon>Dikarya</taxon>
        <taxon>Ascomycota</taxon>
        <taxon>Pezizomycotina</taxon>
        <taxon>Sordariomycetes</taxon>
        <taxon>Hypocreomycetidae</taxon>
        <taxon>Hypocreales</taxon>
        <taxon>Bionectriaceae</taxon>
        <taxon>Clonostachys</taxon>
    </lineage>
</organism>
<dbReference type="OrthoDB" id="5141889at2759"/>
<dbReference type="Pfam" id="PF12311">
    <property type="entry name" value="DUF3632"/>
    <property type="match status" value="1"/>
</dbReference>
<reference evidence="1" key="1">
    <citation type="submission" date="2021-10" db="EMBL/GenBank/DDBJ databases">
        <authorList>
            <person name="Piombo E."/>
        </authorList>
    </citation>
    <scope>NUCLEOTIDE SEQUENCE</scope>
</reference>
<sequence length="334" mass="36258">MSSSKTNPPAEVVVPDETNEIILAEAQRANEDGGDSKIDLLASNLTGHLLTRYTTHGLTLSELERSLRDLWYACIQGATYVPSAGHQQSSIVCCILAARASGPLQYKPPALEESSDKPAKEGDIVTFSDGRTFFPDLPLFSASLVKEFTGNFYQLSMIQQINLATFVGRLISVGVYDGPALCALSLFRAVLEEPRPLQTTSSDEERGDLAPVQDLIVSLYELIESSGVSFAVLSSRNLQATHAAESFSDFPHLAGPGELAMKAGSTPPFPSGYSSERWAFWVQRLRELEKCGFEDVEGMARGCLDVMYQAESRTNLLGLLADRAPALPEMDTAI</sequence>
<proteinExistence type="predicted"/>
<dbReference type="PANTHER" id="PTHR38797">
    <property type="entry name" value="NUCLEAR PORE COMPLEX PROTEIN NUP85-RELATED"/>
    <property type="match status" value="1"/>
</dbReference>
<gene>
    <name evidence="1" type="ORF">CBYS24578_00003824</name>
</gene>
<evidence type="ECO:0000313" key="2">
    <source>
        <dbReference type="Proteomes" id="UP000754883"/>
    </source>
</evidence>
<keyword evidence="2" id="KW-1185">Reference proteome</keyword>
<dbReference type="InterPro" id="IPR053204">
    <property type="entry name" value="Oxopyrrolidines_Biosynth-assoc"/>
</dbReference>
<dbReference type="InterPro" id="IPR022085">
    <property type="entry name" value="OpdG"/>
</dbReference>
<comment type="caution">
    <text evidence="1">The sequence shown here is derived from an EMBL/GenBank/DDBJ whole genome shotgun (WGS) entry which is preliminary data.</text>
</comment>
<dbReference type="AlphaFoldDB" id="A0A9N9Y9H3"/>
<dbReference type="PANTHER" id="PTHR38797:SF7">
    <property type="entry name" value="TRANSCRIPTION FACTOR DOMAIN-CONTAINING PROTEIN"/>
    <property type="match status" value="1"/>
</dbReference>
<dbReference type="Proteomes" id="UP000754883">
    <property type="component" value="Unassembled WGS sequence"/>
</dbReference>
<name>A0A9N9Y9H3_9HYPO</name>
<dbReference type="EMBL" id="CABFNO020001536">
    <property type="protein sequence ID" value="CAG9995745.1"/>
    <property type="molecule type" value="Genomic_DNA"/>
</dbReference>
<accession>A0A9N9Y9H3</accession>
<protein>
    <submittedName>
        <fullName evidence="1">Uncharacterized protein</fullName>
    </submittedName>
</protein>